<dbReference type="EMBL" id="BDCO01000002">
    <property type="protein sequence ID" value="GAT31982.1"/>
    <property type="molecule type" value="Genomic_DNA"/>
</dbReference>
<feature type="domain" description="Glycosyl transferase family 1" evidence="1">
    <location>
        <begin position="208"/>
        <end position="355"/>
    </location>
</feature>
<dbReference type="GO" id="GO:0016757">
    <property type="term" value="F:glycosyltransferase activity"/>
    <property type="evidence" value="ECO:0007669"/>
    <property type="project" value="InterPro"/>
</dbReference>
<feature type="domain" description="Glycosyltransferase subfamily 4-like N-terminal" evidence="2">
    <location>
        <begin position="27"/>
        <end position="196"/>
    </location>
</feature>
<dbReference type="InterPro" id="IPR050194">
    <property type="entry name" value="Glycosyltransferase_grp1"/>
</dbReference>
<name>A0A146G3D9_TERSA</name>
<dbReference type="SUPFAM" id="SSF53756">
    <property type="entry name" value="UDP-Glycosyltransferase/glycogen phosphorylase"/>
    <property type="match status" value="1"/>
</dbReference>
<dbReference type="InParanoid" id="A0A146G3D9"/>
<dbReference type="InterPro" id="IPR001296">
    <property type="entry name" value="Glyco_trans_1"/>
</dbReference>
<reference evidence="4" key="1">
    <citation type="journal article" date="2017" name="Genome Announc.">
        <title>Draft Genome Sequence of Terrimicrobium sacchariphilum NM-5T, a Facultative Anaerobic Soil Bacterium of the Class Spartobacteria.</title>
        <authorList>
            <person name="Qiu Y.L."/>
            <person name="Tourlousse D.M."/>
            <person name="Matsuura N."/>
            <person name="Ohashi A."/>
            <person name="Sekiguchi Y."/>
        </authorList>
    </citation>
    <scope>NUCLEOTIDE SEQUENCE [LARGE SCALE GENOMIC DNA]</scope>
    <source>
        <strain evidence="4">NM-5</strain>
    </source>
</reference>
<gene>
    <name evidence="3" type="ORF">TSACC_2379</name>
</gene>
<keyword evidence="4" id="KW-1185">Reference proteome</keyword>
<evidence type="ECO:0000259" key="2">
    <source>
        <dbReference type="Pfam" id="PF13439"/>
    </source>
</evidence>
<keyword evidence="3" id="KW-0808">Transferase</keyword>
<dbReference type="PANTHER" id="PTHR45947:SF15">
    <property type="entry name" value="TEICHURONIC ACID BIOSYNTHESIS GLYCOSYLTRANSFERASE TUAC-RELATED"/>
    <property type="match status" value="1"/>
</dbReference>
<sequence>MAGSPPAGGAHRVKVLVLCYEYPPVGGGGGRVAAQVATGLVARGHEVRVQTSGMRHLPAHEDRDGVRIERAESFRKKEDTCSVPEMALYLATSFLPALKLAREWKPDVIHAHFAVPTGVLAASVSALTRIPYVLTAHLGDVPGGVPEQTSHLFKIVDPFARILWKRAAATTAVSSYVGALARAAYAADPHVILNGIAAPANTGDQKIANKLLMVGRLSVQKNPLLAIESLALVRDLPWTLDVIGDGPLRAQMEELARQKGIADRITFRGWLDARDVHAAMAESELLFIPSLHEGLPMAAIEALHHGLVIVGSNIGGLADVLSDDENGFMCPLEAPAFAEKLQLLLTSPELKTRMALHSHKLAASFGVDRSVDGYEKVLRAVAGEKE</sequence>
<dbReference type="Proteomes" id="UP000076023">
    <property type="component" value="Unassembled WGS sequence"/>
</dbReference>
<protein>
    <submittedName>
        <fullName evidence="3">Glycosyltransferase</fullName>
    </submittedName>
</protein>
<dbReference type="Gene3D" id="3.40.50.2000">
    <property type="entry name" value="Glycogen Phosphorylase B"/>
    <property type="match status" value="2"/>
</dbReference>
<evidence type="ECO:0000259" key="1">
    <source>
        <dbReference type="Pfam" id="PF00534"/>
    </source>
</evidence>
<dbReference type="InterPro" id="IPR028098">
    <property type="entry name" value="Glyco_trans_4-like_N"/>
</dbReference>
<dbReference type="AlphaFoldDB" id="A0A146G3D9"/>
<proteinExistence type="predicted"/>
<dbReference type="STRING" id="690879.TSACC_2379"/>
<dbReference type="OrthoDB" id="9802525at2"/>
<evidence type="ECO:0000313" key="4">
    <source>
        <dbReference type="Proteomes" id="UP000076023"/>
    </source>
</evidence>
<dbReference type="Pfam" id="PF00534">
    <property type="entry name" value="Glycos_transf_1"/>
    <property type="match status" value="1"/>
</dbReference>
<dbReference type="Pfam" id="PF13439">
    <property type="entry name" value="Glyco_transf_4"/>
    <property type="match status" value="1"/>
</dbReference>
<organism evidence="3 4">
    <name type="scientific">Terrimicrobium sacchariphilum</name>
    <dbReference type="NCBI Taxonomy" id="690879"/>
    <lineage>
        <taxon>Bacteria</taxon>
        <taxon>Pseudomonadati</taxon>
        <taxon>Verrucomicrobiota</taxon>
        <taxon>Terrimicrobiia</taxon>
        <taxon>Terrimicrobiales</taxon>
        <taxon>Terrimicrobiaceae</taxon>
        <taxon>Terrimicrobium</taxon>
    </lineage>
</organism>
<comment type="caution">
    <text evidence="3">The sequence shown here is derived from an EMBL/GenBank/DDBJ whole genome shotgun (WGS) entry which is preliminary data.</text>
</comment>
<dbReference type="PANTHER" id="PTHR45947">
    <property type="entry name" value="SULFOQUINOVOSYL TRANSFERASE SQD2"/>
    <property type="match status" value="1"/>
</dbReference>
<dbReference type="CDD" id="cd03801">
    <property type="entry name" value="GT4_PimA-like"/>
    <property type="match status" value="1"/>
</dbReference>
<evidence type="ECO:0000313" key="3">
    <source>
        <dbReference type="EMBL" id="GAT31982.1"/>
    </source>
</evidence>
<accession>A0A146G3D9</accession>